<keyword evidence="3" id="KW-1185">Reference proteome</keyword>
<dbReference type="PANTHER" id="PTHR46637:SF1">
    <property type="entry name" value="BLL5188 PROTEIN"/>
    <property type="match status" value="1"/>
</dbReference>
<accession>A0A1I1U1L2</accession>
<evidence type="ECO:0000313" key="3">
    <source>
        <dbReference type="Proteomes" id="UP000199207"/>
    </source>
</evidence>
<dbReference type="EMBL" id="FOLM01000022">
    <property type="protein sequence ID" value="SFD64649.1"/>
    <property type="molecule type" value="Genomic_DNA"/>
</dbReference>
<feature type="domain" description="Insertion element IS402-like" evidence="1">
    <location>
        <begin position="4"/>
        <end position="53"/>
    </location>
</feature>
<dbReference type="InterPro" id="IPR052909">
    <property type="entry name" value="Transposase_6_like"/>
</dbReference>
<protein>
    <submittedName>
        <fullName evidence="2">Putative transposase of IS4/5 family</fullName>
    </submittedName>
</protein>
<evidence type="ECO:0000259" key="1">
    <source>
        <dbReference type="Pfam" id="PF13340"/>
    </source>
</evidence>
<dbReference type="PANTHER" id="PTHR46637">
    <property type="entry name" value="TIS1421-TRANSPOSASE PROTEIN A"/>
    <property type="match status" value="1"/>
</dbReference>
<dbReference type="STRING" id="910347.SAMN05421773_12240"/>
<organism evidence="2 3">
    <name type="scientific">Streptomyces aidingensis</name>
    <dbReference type="NCBI Taxonomy" id="910347"/>
    <lineage>
        <taxon>Bacteria</taxon>
        <taxon>Bacillati</taxon>
        <taxon>Actinomycetota</taxon>
        <taxon>Actinomycetes</taxon>
        <taxon>Kitasatosporales</taxon>
        <taxon>Streptomycetaceae</taxon>
        <taxon>Streptomyces</taxon>
    </lineage>
</organism>
<proteinExistence type="predicted"/>
<sequence>MPVADRKVFCAIVYALTAPCAWQKLPPCFGVSPATAHRRFAAWTRAGLWQRLHGEVLDRLGGAGVVDWSAALLDSASVRAKRCPYVLRQAADVAGGW</sequence>
<reference evidence="2 3" key="1">
    <citation type="submission" date="2016-10" db="EMBL/GenBank/DDBJ databases">
        <authorList>
            <person name="de Groot N.N."/>
        </authorList>
    </citation>
    <scope>NUCLEOTIDE SEQUENCE [LARGE SCALE GENOMIC DNA]</scope>
    <source>
        <strain evidence="2 3">CGMCC 4.5739</strain>
    </source>
</reference>
<evidence type="ECO:0000313" key="2">
    <source>
        <dbReference type="EMBL" id="SFD64649.1"/>
    </source>
</evidence>
<name>A0A1I1U1L2_9ACTN</name>
<dbReference type="AlphaFoldDB" id="A0A1I1U1L2"/>
<dbReference type="Pfam" id="PF13340">
    <property type="entry name" value="DUF4096"/>
    <property type="match status" value="1"/>
</dbReference>
<dbReference type="Proteomes" id="UP000199207">
    <property type="component" value="Unassembled WGS sequence"/>
</dbReference>
<gene>
    <name evidence="2" type="ORF">SAMN05421773_12240</name>
</gene>
<dbReference type="InterPro" id="IPR025161">
    <property type="entry name" value="IS402-like_dom"/>
</dbReference>